<gene>
    <name evidence="1" type="ORF">EGR_05003</name>
</gene>
<dbReference type="GeneID" id="36340718"/>
<proteinExistence type="predicted"/>
<accession>W6UFF0</accession>
<keyword evidence="2" id="KW-1185">Reference proteome</keyword>
<dbReference type="EMBL" id="APAU02000034">
    <property type="protein sequence ID" value="EUB60150.1"/>
    <property type="molecule type" value="Genomic_DNA"/>
</dbReference>
<organism evidence="1 2">
    <name type="scientific">Echinococcus granulosus</name>
    <name type="common">Hydatid tapeworm</name>
    <dbReference type="NCBI Taxonomy" id="6210"/>
    <lineage>
        <taxon>Eukaryota</taxon>
        <taxon>Metazoa</taxon>
        <taxon>Spiralia</taxon>
        <taxon>Lophotrochozoa</taxon>
        <taxon>Platyhelminthes</taxon>
        <taxon>Cestoda</taxon>
        <taxon>Eucestoda</taxon>
        <taxon>Cyclophyllidea</taxon>
        <taxon>Taeniidae</taxon>
        <taxon>Echinococcus</taxon>
        <taxon>Echinococcus granulosus group</taxon>
    </lineage>
</organism>
<dbReference type="KEGG" id="egl:EGR_05003"/>
<evidence type="ECO:0000313" key="1">
    <source>
        <dbReference type="EMBL" id="EUB60150.1"/>
    </source>
</evidence>
<dbReference type="Proteomes" id="UP000019149">
    <property type="component" value="Unassembled WGS sequence"/>
</dbReference>
<dbReference type="RefSeq" id="XP_024351346.1">
    <property type="nucleotide sequence ID" value="XM_024494252.1"/>
</dbReference>
<dbReference type="AlphaFoldDB" id="W6UFF0"/>
<name>W6UFF0_ECHGR</name>
<sequence>MEIKLESPRYLVFGFTVLFSKMASKKLLLVAMKRFLLTNHSPFDSFDLEASMRSVVPVVQYFTPRHLLCRCISNANSKKKNRITEDTINKGGYLGVTTANNVILNTWDLTSLLIYSFVLFVA</sequence>
<dbReference type="CTD" id="36340718"/>
<evidence type="ECO:0000313" key="2">
    <source>
        <dbReference type="Proteomes" id="UP000019149"/>
    </source>
</evidence>
<reference evidence="1 2" key="1">
    <citation type="journal article" date="2013" name="Nat. Genet.">
        <title>The genome of the hydatid tapeworm Echinococcus granulosus.</title>
        <authorList>
            <person name="Zheng H."/>
            <person name="Zhang W."/>
            <person name="Zhang L."/>
            <person name="Zhang Z."/>
            <person name="Li J."/>
            <person name="Lu G."/>
            <person name="Zhu Y."/>
            <person name="Wang Y."/>
            <person name="Huang Y."/>
            <person name="Liu J."/>
            <person name="Kang H."/>
            <person name="Chen J."/>
            <person name="Wang L."/>
            <person name="Chen A."/>
            <person name="Yu S."/>
            <person name="Gao Z."/>
            <person name="Jin L."/>
            <person name="Gu W."/>
            <person name="Wang Z."/>
            <person name="Zhao L."/>
            <person name="Shi B."/>
            <person name="Wen H."/>
            <person name="Lin R."/>
            <person name="Jones M.K."/>
            <person name="Brejova B."/>
            <person name="Vinar T."/>
            <person name="Zhao G."/>
            <person name="McManus D.P."/>
            <person name="Chen Z."/>
            <person name="Zhou Y."/>
            <person name="Wang S."/>
        </authorList>
    </citation>
    <scope>NUCLEOTIDE SEQUENCE [LARGE SCALE GENOMIC DNA]</scope>
</reference>
<comment type="caution">
    <text evidence="1">The sequence shown here is derived from an EMBL/GenBank/DDBJ whole genome shotgun (WGS) entry which is preliminary data.</text>
</comment>
<protein>
    <submittedName>
        <fullName evidence="1">Uncharacterized protein</fullName>
    </submittedName>
</protein>